<dbReference type="AlphaFoldDB" id="A0A2K8KGJ2"/>
<dbReference type="PANTHER" id="PTHR18964:SF149">
    <property type="entry name" value="BIFUNCTIONAL UDP-N-ACETYLGLUCOSAMINE 2-EPIMERASE_N-ACETYLMANNOSAMINE KINASE"/>
    <property type="match status" value="1"/>
</dbReference>
<evidence type="ECO:0000256" key="1">
    <source>
        <dbReference type="ARBA" id="ARBA00006479"/>
    </source>
</evidence>
<dbReference type="PANTHER" id="PTHR18964">
    <property type="entry name" value="ROK (REPRESSOR, ORF, KINASE) FAMILY"/>
    <property type="match status" value="1"/>
</dbReference>
<keyword evidence="2" id="KW-0418">Kinase</keyword>
<keyword evidence="2" id="KW-0808">Transferase</keyword>
<accession>A0A2K8KGJ2</accession>
<dbReference type="RefSeq" id="WP_100254360.1">
    <property type="nucleotide sequence ID" value="NZ_CP024870.1"/>
</dbReference>
<sequence length="287" mass="31447">MKVGIDIGGTLTRIGLIHQNKIVAIHVFDTDANDFNKTFATLKQKIIEWSEKNKISLIAIGLPCPVTKNMEVIPKTNNLQGWEGVNLVAAFKAVFAIKVVVNNDANFAALGQAIVKNKQDLVFLTISTGIGCGIIINQKIYQGFTGTAGEVANSMMTTIGEEFDSNRNGIEFLASGANIVKNLNMLGLHVSTAKEAFEKLTEAKPIAVKFFADLANHFVAFFSTLIYILNPQVIVIGGSVAMNNQQYFQKIFTRVINVTKDINYQTGFEFAQEMTENTLIGAVNFED</sequence>
<dbReference type="GO" id="GO:0016301">
    <property type="term" value="F:kinase activity"/>
    <property type="evidence" value="ECO:0007669"/>
    <property type="project" value="UniProtKB-KW"/>
</dbReference>
<reference evidence="2 3" key="1">
    <citation type="submission" date="2017-11" db="EMBL/GenBank/DDBJ databases">
        <title>Complete genome sequence of Spiroplasma clarkii CN-5 (DSM 19994).</title>
        <authorList>
            <person name="Tsai Y.-M."/>
            <person name="Chang A."/>
            <person name="Lo W.-S."/>
            <person name="Kuo C.-H."/>
        </authorList>
    </citation>
    <scope>NUCLEOTIDE SEQUENCE [LARGE SCALE GENOMIC DNA]</scope>
    <source>
        <strain evidence="2 3">CN-5</strain>
    </source>
</reference>
<organism evidence="2 3">
    <name type="scientific">Spiroplasma clarkii</name>
    <dbReference type="NCBI Taxonomy" id="2139"/>
    <lineage>
        <taxon>Bacteria</taxon>
        <taxon>Bacillati</taxon>
        <taxon>Mycoplasmatota</taxon>
        <taxon>Mollicutes</taxon>
        <taxon>Entomoplasmatales</taxon>
        <taxon>Spiroplasmataceae</taxon>
        <taxon>Spiroplasma</taxon>
    </lineage>
</organism>
<comment type="similarity">
    <text evidence="1">Belongs to the ROK (NagC/XylR) family.</text>
</comment>
<name>A0A2K8KGJ2_9MOLU</name>
<dbReference type="InterPro" id="IPR000600">
    <property type="entry name" value="ROK"/>
</dbReference>
<dbReference type="SUPFAM" id="SSF53067">
    <property type="entry name" value="Actin-like ATPase domain"/>
    <property type="match status" value="1"/>
</dbReference>
<proteinExistence type="inferred from homology"/>
<protein>
    <submittedName>
        <fullName evidence="2">Glucokinase</fullName>
    </submittedName>
</protein>
<dbReference type="EMBL" id="CP024870">
    <property type="protein sequence ID" value="ATX70798.1"/>
    <property type="molecule type" value="Genomic_DNA"/>
</dbReference>
<gene>
    <name evidence="2" type="primary">glk</name>
    <name evidence="2" type="ORF">SCLAR_v1c04770</name>
</gene>
<keyword evidence="3" id="KW-1185">Reference proteome</keyword>
<dbReference type="Proteomes" id="UP000231179">
    <property type="component" value="Chromosome"/>
</dbReference>
<dbReference type="InterPro" id="IPR043129">
    <property type="entry name" value="ATPase_NBD"/>
</dbReference>
<evidence type="ECO:0000313" key="2">
    <source>
        <dbReference type="EMBL" id="ATX70798.1"/>
    </source>
</evidence>
<dbReference type="Pfam" id="PF00480">
    <property type="entry name" value="ROK"/>
    <property type="match status" value="1"/>
</dbReference>
<dbReference type="Gene3D" id="3.30.420.40">
    <property type="match status" value="2"/>
</dbReference>
<evidence type="ECO:0000313" key="3">
    <source>
        <dbReference type="Proteomes" id="UP000231179"/>
    </source>
</evidence>